<evidence type="ECO:0000256" key="1">
    <source>
        <dbReference type="SAM" id="MobiDB-lite"/>
    </source>
</evidence>
<proteinExistence type="predicted"/>
<feature type="region of interest" description="Disordered" evidence="1">
    <location>
        <begin position="16"/>
        <end position="83"/>
    </location>
</feature>
<dbReference type="Proteomes" id="UP000503441">
    <property type="component" value="Chromosome"/>
</dbReference>
<evidence type="ECO:0000313" key="2">
    <source>
        <dbReference type="EMBL" id="QIM19053.1"/>
    </source>
</evidence>
<name>A0ABX6JXV2_9MICO</name>
<evidence type="ECO:0000313" key="3">
    <source>
        <dbReference type="Proteomes" id="UP000503441"/>
    </source>
</evidence>
<dbReference type="RefSeq" id="WP_166331244.1">
    <property type="nucleotide sequence ID" value="NZ_CP049933.1"/>
</dbReference>
<accession>A0ABX6JXV2</accession>
<sequence>MALLTAAAFLFVFVQPRDSTPSTSDNTASQLDSTNSDESAGSSTQQRDGTETHPTDTSRPGSPNSTSTSDSDQEAFPDGVHSVKWGDAPANYTAGQTGARLLLSVRFDNSGTPADYDVVVTLPEGVTLVRASAGCTANGSEVRCDPPDNLRPTDLFSLQFYVDLDSSFSGGLPTADLVNSGS</sequence>
<feature type="compositionally biased region" description="Polar residues" evidence="1">
    <location>
        <begin position="57"/>
        <end position="70"/>
    </location>
</feature>
<keyword evidence="3" id="KW-1185">Reference proteome</keyword>
<organism evidence="2 3">
    <name type="scientific">Leucobacter coleopterorum</name>
    <dbReference type="NCBI Taxonomy" id="2714933"/>
    <lineage>
        <taxon>Bacteria</taxon>
        <taxon>Bacillati</taxon>
        <taxon>Actinomycetota</taxon>
        <taxon>Actinomycetes</taxon>
        <taxon>Micrococcales</taxon>
        <taxon>Microbacteriaceae</taxon>
        <taxon>Leucobacter</taxon>
    </lineage>
</organism>
<dbReference type="EMBL" id="CP049933">
    <property type="protein sequence ID" value="QIM19053.1"/>
    <property type="molecule type" value="Genomic_DNA"/>
</dbReference>
<reference evidence="2 3" key="1">
    <citation type="submission" date="2020-03" db="EMBL/GenBank/DDBJ databases">
        <title>Leucobacter sp. nov., isolated from beetles.</title>
        <authorList>
            <person name="Hyun D.-W."/>
            <person name="Bae J.-W."/>
        </authorList>
    </citation>
    <scope>NUCLEOTIDE SEQUENCE [LARGE SCALE GENOMIC DNA]</scope>
    <source>
        <strain evidence="2 3">HDW9A</strain>
    </source>
</reference>
<gene>
    <name evidence="2" type="ORF">G7066_11605</name>
</gene>
<feature type="compositionally biased region" description="Polar residues" evidence="1">
    <location>
        <begin position="17"/>
        <end position="47"/>
    </location>
</feature>
<protein>
    <submittedName>
        <fullName evidence="2">Uncharacterized protein</fullName>
    </submittedName>
</protein>